<dbReference type="RefSeq" id="WP_060150296.1">
    <property type="nucleotide sequence ID" value="NZ_LPGD01000100.1"/>
</dbReference>
<dbReference type="EMBL" id="LPHB01000056">
    <property type="protein sequence ID" value="KWA58926.1"/>
    <property type="molecule type" value="Genomic_DNA"/>
</dbReference>
<proteinExistence type="predicted"/>
<dbReference type="Pfam" id="PF08379">
    <property type="entry name" value="Bact_transglu_N"/>
    <property type="match status" value="1"/>
</dbReference>
<dbReference type="Proteomes" id="UP000068603">
    <property type="component" value="Unassembled WGS sequence"/>
</dbReference>
<protein>
    <submittedName>
        <fullName evidence="2">IMP dehydrogenase</fullName>
    </submittedName>
</protein>
<dbReference type="Pfam" id="PF01841">
    <property type="entry name" value="Transglut_core"/>
    <property type="match status" value="1"/>
</dbReference>
<reference evidence="2 3" key="1">
    <citation type="submission" date="2015-11" db="EMBL/GenBank/DDBJ databases">
        <title>Expanding the genomic diversity of Burkholderia species for the development of highly accurate diagnostics.</title>
        <authorList>
            <person name="Sahl J."/>
            <person name="Keim P."/>
            <person name="Wagner D."/>
        </authorList>
    </citation>
    <scope>NUCLEOTIDE SEQUENCE [LARGE SCALE GENOMIC DNA]</scope>
    <source>
        <strain evidence="2 3">MSMB1960WGS</strain>
    </source>
</reference>
<dbReference type="PANTHER" id="PTHR33490">
    <property type="entry name" value="BLR5614 PROTEIN-RELATED"/>
    <property type="match status" value="1"/>
</dbReference>
<gene>
    <name evidence="2" type="ORF">WT44_22565</name>
</gene>
<evidence type="ECO:0000259" key="1">
    <source>
        <dbReference type="SMART" id="SM00460"/>
    </source>
</evidence>
<evidence type="ECO:0000313" key="2">
    <source>
        <dbReference type="EMBL" id="KWA58926.1"/>
    </source>
</evidence>
<accession>A0A107AA25</accession>
<dbReference type="SMART" id="SM00460">
    <property type="entry name" value="TGc"/>
    <property type="match status" value="1"/>
</dbReference>
<dbReference type="Gene3D" id="3.10.620.30">
    <property type="match status" value="1"/>
</dbReference>
<dbReference type="InterPro" id="IPR018667">
    <property type="entry name" value="DUF2126"/>
</dbReference>
<name>A0A107AA25_9BURK</name>
<dbReference type="InterPro" id="IPR002931">
    <property type="entry name" value="Transglutaminase-like"/>
</dbReference>
<dbReference type="InterPro" id="IPR038765">
    <property type="entry name" value="Papain-like_cys_pep_sf"/>
</dbReference>
<dbReference type="STRING" id="1503054.WT74_24975"/>
<organism evidence="2">
    <name type="scientific">Burkholderia stagnalis</name>
    <dbReference type="NCBI Taxonomy" id="1503054"/>
    <lineage>
        <taxon>Bacteria</taxon>
        <taxon>Pseudomonadati</taxon>
        <taxon>Pseudomonadota</taxon>
        <taxon>Betaproteobacteria</taxon>
        <taxon>Burkholderiales</taxon>
        <taxon>Burkholderiaceae</taxon>
        <taxon>Burkholderia</taxon>
        <taxon>Burkholderia cepacia complex</taxon>
    </lineage>
</organism>
<dbReference type="SUPFAM" id="SSF54001">
    <property type="entry name" value="Cysteine proteinases"/>
    <property type="match status" value="1"/>
</dbReference>
<dbReference type="InterPro" id="IPR013589">
    <property type="entry name" value="Bac_transglu_N"/>
</dbReference>
<dbReference type="Pfam" id="PF09899">
    <property type="entry name" value="DUF2126"/>
    <property type="match status" value="1"/>
</dbReference>
<sequence length="1136" mass="127372">MPIHVALHHTTRYRYDRLINVGPQIVRLRPAPHCRTPIVAYSMTVWPAQHFINWQQDPFSNYLARLVFPEPTRHFEITIDLVAEMSVYNPFDFFLEESAGQYPFQYADALRTELAPYLACDPQTSASPAFRAYLDRVDRTPAGTVDFLVALNQQLQRDIRYLVRMEPGVQTPAQTLELASGSCRDSGWLLVQLCRHLGIAARFVSGYLIQLTPDVKSLDGPSGTAVDFTDLHAWCEVYLPGAGWIGLDPTSGLLAGEGHIPLACTPQPTSAAPVEGLIDECEVEFEHEMTVTRVYESPRVTKPYTDAQWGAVRALGARVDAELRAGDVRLTQGGEPTFVSIDDRDGAEWNTDALGPTKRGYATELVQRLRAEYGHGGFLHFGQGKWYPGEQLPRWALSIFWRADGQPAWRDPSLFADEREPSAYTTDDAKRFIDGLAARLSLTGEFIRPGYEDVWYYLWRERRLPVNVDPFDSRLDDELERARLRKVFEQKLDSVVGYVLPIKRADGGPNLDGPRWTTGPWFFRDERMYLVPGDSPMGYRLPLDSLPWVSRADYPYQVERDPFAPPEPLPDADALRARYAGPGDAPRYLAGVHREAAARTVMQWSDEGTAGEGRAAHDAQRQPDRFESAAWITRTALCVEVRNGILYLFMPPLAALDDYLDLLGAIEQTAGALGMKLVLEGYAPPRDARLKLLQVTPDPGVIEVNIHPAHSFDELVSHTEFLYDAAWQSRLSSEKFMVDGRHVGTGGGNHFVLGGATPADSPFLRRPDLLASLIAYWHNHPSLSYLFSGLFIGPTSQAPRVDEARNDQVYELDVAFAEIQRNTLLFGQDMPPWLVDRVLRNLLVDVTGNTHRSEFCIDKLYSPDSPTGRLGLLELRAFEMPPHARMSIVQQLLLRALIARFWAAPYTTPLTRWGTALHDRFMLPAFLKMDFDDVLTELRDAGFDFDPAWFAPHFEFRFPQFGQIAVNGMQLTLRGALEPWHVMGEEGAAGGTVRYVDSSLERLEVRVTGLNDNRHVVTVNGRALPLQPTGTAGEYVAGVRYKAWAPPSALHPTIGVHAPLTFDIVDTWLQRSLGGCRYHVAHPGGRNYATFPVNAYEAESRRLARFVAMGHTPGRMDVAAAAPSREFPFTLDLRRP</sequence>
<feature type="domain" description="Transglutaminase-like" evidence="1">
    <location>
        <begin position="175"/>
        <end position="251"/>
    </location>
</feature>
<dbReference type="PANTHER" id="PTHR33490:SF1">
    <property type="entry name" value="SLL1233 PROTEIN"/>
    <property type="match status" value="1"/>
</dbReference>
<comment type="caution">
    <text evidence="2">The sequence shown here is derived from an EMBL/GenBank/DDBJ whole genome shotgun (WGS) entry which is preliminary data.</text>
</comment>
<dbReference type="AlphaFoldDB" id="A0A107AA25"/>
<evidence type="ECO:0000313" key="3">
    <source>
        <dbReference type="Proteomes" id="UP000068603"/>
    </source>
</evidence>